<keyword evidence="3 5" id="KW-1133">Transmembrane helix</keyword>
<evidence type="ECO:0000313" key="6">
    <source>
        <dbReference type="EMBL" id="PTN02691.1"/>
    </source>
</evidence>
<dbReference type="GO" id="GO:0016020">
    <property type="term" value="C:membrane"/>
    <property type="evidence" value="ECO:0007669"/>
    <property type="project" value="UniProtKB-SubCell"/>
</dbReference>
<feature type="transmembrane region" description="Helical" evidence="5">
    <location>
        <begin position="6"/>
        <end position="24"/>
    </location>
</feature>
<dbReference type="PANTHER" id="PTHR36926:SF1">
    <property type="entry name" value="COLICIN V PRODUCTION PROTEIN"/>
    <property type="match status" value="1"/>
</dbReference>
<organism evidence="6 7">
    <name type="scientific">Rhodovulum imhoffii</name>
    <dbReference type="NCBI Taxonomy" id="365340"/>
    <lineage>
        <taxon>Bacteria</taxon>
        <taxon>Pseudomonadati</taxon>
        <taxon>Pseudomonadota</taxon>
        <taxon>Alphaproteobacteria</taxon>
        <taxon>Rhodobacterales</taxon>
        <taxon>Paracoccaceae</taxon>
        <taxon>Rhodovulum</taxon>
    </lineage>
</organism>
<dbReference type="GO" id="GO:0009403">
    <property type="term" value="P:toxin biosynthetic process"/>
    <property type="evidence" value="ECO:0007669"/>
    <property type="project" value="InterPro"/>
</dbReference>
<dbReference type="AlphaFoldDB" id="A0A2T5BTD4"/>
<dbReference type="InterPro" id="IPR052719">
    <property type="entry name" value="CvpA-like"/>
</dbReference>
<keyword evidence="7" id="KW-1185">Reference proteome</keyword>
<dbReference type="Pfam" id="PF02674">
    <property type="entry name" value="Colicin_V"/>
    <property type="match status" value="1"/>
</dbReference>
<keyword evidence="2 5" id="KW-0812">Transmembrane</keyword>
<dbReference type="EMBL" id="QAAA01000005">
    <property type="protein sequence ID" value="PTN02691.1"/>
    <property type="molecule type" value="Genomic_DNA"/>
</dbReference>
<proteinExistence type="predicted"/>
<comment type="caution">
    <text evidence="6">The sequence shown here is derived from an EMBL/GenBank/DDBJ whole genome shotgun (WGS) entry which is preliminary data.</text>
</comment>
<gene>
    <name evidence="6" type="ORF">C8N32_10561</name>
</gene>
<evidence type="ECO:0000256" key="2">
    <source>
        <dbReference type="ARBA" id="ARBA00022692"/>
    </source>
</evidence>
<dbReference type="RefSeq" id="WP_107891510.1">
    <property type="nucleotide sequence ID" value="NZ_NHSI01000057.1"/>
</dbReference>
<evidence type="ECO:0000256" key="5">
    <source>
        <dbReference type="SAM" id="Phobius"/>
    </source>
</evidence>
<feature type="transmembrane region" description="Helical" evidence="5">
    <location>
        <begin position="71"/>
        <end position="91"/>
    </location>
</feature>
<protein>
    <submittedName>
        <fullName evidence="6">Membrane protein required for colicin V production</fullName>
    </submittedName>
</protein>
<evidence type="ECO:0000256" key="3">
    <source>
        <dbReference type="ARBA" id="ARBA00022989"/>
    </source>
</evidence>
<feature type="transmembrane region" description="Helical" evidence="5">
    <location>
        <begin position="111"/>
        <end position="131"/>
    </location>
</feature>
<feature type="transmembrane region" description="Helical" evidence="5">
    <location>
        <begin position="31"/>
        <end position="51"/>
    </location>
</feature>
<keyword evidence="4 5" id="KW-0472">Membrane</keyword>
<dbReference type="Proteomes" id="UP000243859">
    <property type="component" value="Unassembled WGS sequence"/>
</dbReference>
<sequence length="187" mass="20045">MEGFTLVDGGVAVVVLVSALLAFSRGFVREAMSIAGWIIAAVLAFTFAPDAEPLIREVPILGDFLRDSCEISMIAAFAAVFALALVIVSLFTPLLSSMIQHSALGGIDQGFGFLFGVARGVLLVAVAFLIYQAVVSSRDIAVVENSRSVEVFDSITAKIAERDPEQALGWLTRQYDQLMTACEKPTR</sequence>
<dbReference type="OrthoDB" id="9806894at2"/>
<accession>A0A2T5BTD4</accession>
<dbReference type="PANTHER" id="PTHR36926">
    <property type="entry name" value="COLICIN V PRODUCTION PROTEIN"/>
    <property type="match status" value="1"/>
</dbReference>
<dbReference type="InterPro" id="IPR003825">
    <property type="entry name" value="Colicin-V_CvpA"/>
</dbReference>
<evidence type="ECO:0000256" key="1">
    <source>
        <dbReference type="ARBA" id="ARBA00004141"/>
    </source>
</evidence>
<reference evidence="6 7" key="1">
    <citation type="submission" date="2018-04" db="EMBL/GenBank/DDBJ databases">
        <title>Genomic Encyclopedia of Archaeal and Bacterial Type Strains, Phase II (KMG-II): from individual species to whole genera.</title>
        <authorList>
            <person name="Goeker M."/>
        </authorList>
    </citation>
    <scope>NUCLEOTIDE SEQUENCE [LARGE SCALE GENOMIC DNA]</scope>
    <source>
        <strain evidence="6 7">DSM 18064</strain>
    </source>
</reference>
<evidence type="ECO:0000313" key="7">
    <source>
        <dbReference type="Proteomes" id="UP000243859"/>
    </source>
</evidence>
<evidence type="ECO:0000256" key="4">
    <source>
        <dbReference type="ARBA" id="ARBA00023136"/>
    </source>
</evidence>
<comment type="subcellular location">
    <subcellularLocation>
        <location evidence="1">Membrane</location>
        <topology evidence="1">Multi-pass membrane protein</topology>
    </subcellularLocation>
</comment>
<name>A0A2T5BTD4_9RHOB</name>